<protein>
    <submittedName>
        <fullName evidence="2">Uncharacterized protein</fullName>
    </submittedName>
</protein>
<evidence type="ECO:0000313" key="3">
    <source>
        <dbReference type="Proteomes" id="UP001295444"/>
    </source>
</evidence>
<keyword evidence="3" id="KW-1185">Reference proteome</keyword>
<keyword evidence="1" id="KW-0175">Coiled coil</keyword>
<organism evidence="2 3">
    <name type="scientific">Pelobates cultripes</name>
    <name type="common">Western spadefoot toad</name>
    <dbReference type="NCBI Taxonomy" id="61616"/>
    <lineage>
        <taxon>Eukaryota</taxon>
        <taxon>Metazoa</taxon>
        <taxon>Chordata</taxon>
        <taxon>Craniata</taxon>
        <taxon>Vertebrata</taxon>
        <taxon>Euteleostomi</taxon>
        <taxon>Amphibia</taxon>
        <taxon>Batrachia</taxon>
        <taxon>Anura</taxon>
        <taxon>Pelobatoidea</taxon>
        <taxon>Pelobatidae</taxon>
        <taxon>Pelobates</taxon>
    </lineage>
</organism>
<sequence>MAPSKKLKIMDPVLQSKKDCTQQLQDGDDPMLHSPASEGPMELEGCSLSQDYVPVTNKSLHTMLQDLKGSLRADLRQITVDLHKDIQDLGGRTSHLESKTEEFCTAHNDAVEKLHKLEEEQAAMRLKIGDMEDRARRNNLRFRGIVDAITSEGLPQYLMVLFKALLLHLDGTAWTFNRVHHLPRHARFTADTSEDTTTMAPNRSS</sequence>
<evidence type="ECO:0000256" key="1">
    <source>
        <dbReference type="SAM" id="Coils"/>
    </source>
</evidence>
<name>A0AAD1VT01_PELCU</name>
<gene>
    <name evidence="2" type="ORF">PECUL_23A028515</name>
</gene>
<dbReference type="AlphaFoldDB" id="A0AAD1VT01"/>
<dbReference type="Proteomes" id="UP001295444">
    <property type="component" value="Chromosome 02"/>
</dbReference>
<evidence type="ECO:0000313" key="2">
    <source>
        <dbReference type="EMBL" id="CAH2251710.1"/>
    </source>
</evidence>
<dbReference type="Gene3D" id="1.20.5.1700">
    <property type="match status" value="1"/>
</dbReference>
<feature type="coiled-coil region" evidence="1">
    <location>
        <begin position="107"/>
        <end position="134"/>
    </location>
</feature>
<dbReference type="EMBL" id="OW240913">
    <property type="protein sequence ID" value="CAH2251710.1"/>
    <property type="molecule type" value="Genomic_DNA"/>
</dbReference>
<reference evidence="2" key="1">
    <citation type="submission" date="2022-03" db="EMBL/GenBank/DDBJ databases">
        <authorList>
            <person name="Alioto T."/>
            <person name="Alioto T."/>
            <person name="Gomez Garrido J."/>
        </authorList>
    </citation>
    <scope>NUCLEOTIDE SEQUENCE</scope>
</reference>
<proteinExistence type="predicted"/>
<accession>A0AAD1VT01</accession>